<proteinExistence type="predicted"/>
<dbReference type="RefSeq" id="WP_259628568.1">
    <property type="nucleotide sequence ID" value="NZ_JANYMP010000028.1"/>
</dbReference>
<dbReference type="EMBL" id="JANYMP010000028">
    <property type="protein sequence ID" value="MCS7483113.1"/>
    <property type="molecule type" value="Genomic_DNA"/>
</dbReference>
<evidence type="ECO:0000259" key="1">
    <source>
        <dbReference type="Pfam" id="PF09509"/>
    </source>
</evidence>
<dbReference type="InterPro" id="IPR012654">
    <property type="entry name" value="CHP02391"/>
</dbReference>
<dbReference type="Proteomes" id="UP001141259">
    <property type="component" value="Unassembled WGS sequence"/>
</dbReference>
<keyword evidence="3" id="KW-1185">Reference proteome</keyword>
<dbReference type="Pfam" id="PF09509">
    <property type="entry name" value="Hypoth_Ymh"/>
    <property type="match status" value="1"/>
</dbReference>
<feature type="domain" description="Conserved hypothetical protein CHP02391" evidence="1">
    <location>
        <begin position="112"/>
        <end position="235"/>
    </location>
</feature>
<sequence length="243" mass="27404">MDASWMILKLESFLKAVDEYQTSKQDPNLSEYNSLISLTRKVSTVRRILGALQIDIYSYTKKNSNETEAHDEFEDLVNRLKVSSIQALGILDDYDEIEEKLNPDAPAITADRLHPWVWESAKPSWKSGLYRAAVHHAASAINEQLQRKLGRSDIADDKIVSEAFRAGEATAERPKLTIAGDQNDLTVQSIHRGALQLGQGCFWAIRNPAAHETKEWEQQVSLERLAALSVFARLIEDAEVTRE</sequence>
<protein>
    <submittedName>
        <fullName evidence="2">TIGR02391 family protein</fullName>
    </submittedName>
</protein>
<dbReference type="AlphaFoldDB" id="A0A9X2VWS2"/>
<organism evidence="2 3">
    <name type="scientific">Umezawaea endophytica</name>
    <dbReference type="NCBI Taxonomy" id="1654476"/>
    <lineage>
        <taxon>Bacteria</taxon>
        <taxon>Bacillati</taxon>
        <taxon>Actinomycetota</taxon>
        <taxon>Actinomycetes</taxon>
        <taxon>Pseudonocardiales</taxon>
        <taxon>Pseudonocardiaceae</taxon>
        <taxon>Umezawaea</taxon>
    </lineage>
</organism>
<name>A0A9X2VWS2_9PSEU</name>
<reference evidence="2" key="1">
    <citation type="submission" date="2022-08" db="EMBL/GenBank/DDBJ databases">
        <authorList>
            <person name="Tistechok S."/>
            <person name="Samborskyy M."/>
            <person name="Roman I."/>
        </authorList>
    </citation>
    <scope>NUCLEOTIDE SEQUENCE</scope>
    <source>
        <strain evidence="2">DSM 103496</strain>
    </source>
</reference>
<evidence type="ECO:0000313" key="2">
    <source>
        <dbReference type="EMBL" id="MCS7483113.1"/>
    </source>
</evidence>
<accession>A0A9X2VWS2</accession>
<gene>
    <name evidence="2" type="ORF">NZH93_40235</name>
</gene>
<comment type="caution">
    <text evidence="2">The sequence shown here is derived from an EMBL/GenBank/DDBJ whole genome shotgun (WGS) entry which is preliminary data.</text>
</comment>
<evidence type="ECO:0000313" key="3">
    <source>
        <dbReference type="Proteomes" id="UP001141259"/>
    </source>
</evidence>